<dbReference type="InterPro" id="IPR050330">
    <property type="entry name" value="Bact_OuterMem_StrucFunc"/>
</dbReference>
<feature type="chain" id="PRO_5046017548" evidence="5">
    <location>
        <begin position="25"/>
        <end position="177"/>
    </location>
</feature>
<protein>
    <submittedName>
        <fullName evidence="7">OmpA family protein</fullName>
    </submittedName>
</protein>
<dbReference type="PRINTS" id="PR01021">
    <property type="entry name" value="OMPADOMAIN"/>
</dbReference>
<dbReference type="Pfam" id="PF00691">
    <property type="entry name" value="OmpA"/>
    <property type="match status" value="1"/>
</dbReference>
<gene>
    <name evidence="7" type="ORF">WJU22_11890</name>
</gene>
<evidence type="ECO:0000256" key="3">
    <source>
        <dbReference type="ARBA" id="ARBA00023237"/>
    </source>
</evidence>
<sequence length="177" mass="19622">MTLPAVNLRSLLFFVAAALLTSCAASKKGTSHAYMTKQYKELKKVLNEADVSILNDSLKIIFPNNVMFATNSDQLKDEIKPTFGRFAEVLNKFDKTKILVTGYTDNTGTDQINNDLSEKRAVSGKNQLTASGVAGDRLFTWGLGSRHPIATNDSEDGRSKNRRIEFVILYDVKPESK</sequence>
<comment type="subcellular location">
    <subcellularLocation>
        <location evidence="1">Cell outer membrane</location>
    </subcellularLocation>
</comment>
<dbReference type="InterPro" id="IPR036737">
    <property type="entry name" value="OmpA-like_sf"/>
</dbReference>
<evidence type="ECO:0000313" key="7">
    <source>
        <dbReference type="EMBL" id="WZN48873.1"/>
    </source>
</evidence>
<evidence type="ECO:0000256" key="1">
    <source>
        <dbReference type="ARBA" id="ARBA00004442"/>
    </source>
</evidence>
<keyword evidence="5" id="KW-0732">Signal</keyword>
<dbReference type="PANTHER" id="PTHR30329:SF21">
    <property type="entry name" value="LIPOPROTEIN YIAD-RELATED"/>
    <property type="match status" value="1"/>
</dbReference>
<dbReference type="PRINTS" id="PR01023">
    <property type="entry name" value="NAFLGMOTY"/>
</dbReference>
<evidence type="ECO:0000256" key="4">
    <source>
        <dbReference type="PROSITE-ProRule" id="PRU00473"/>
    </source>
</evidence>
<dbReference type="Proteomes" id="UP001449657">
    <property type="component" value="Chromosome"/>
</dbReference>
<organism evidence="7 8">
    <name type="scientific">Chitinophaga caseinilytica</name>
    <dbReference type="NCBI Taxonomy" id="2267521"/>
    <lineage>
        <taxon>Bacteria</taxon>
        <taxon>Pseudomonadati</taxon>
        <taxon>Bacteroidota</taxon>
        <taxon>Chitinophagia</taxon>
        <taxon>Chitinophagales</taxon>
        <taxon>Chitinophagaceae</taxon>
        <taxon>Chitinophaga</taxon>
    </lineage>
</organism>
<evidence type="ECO:0000259" key="6">
    <source>
        <dbReference type="PROSITE" id="PS51123"/>
    </source>
</evidence>
<dbReference type="InterPro" id="IPR006664">
    <property type="entry name" value="OMP_bac"/>
</dbReference>
<dbReference type="Gene3D" id="3.30.1330.60">
    <property type="entry name" value="OmpA-like domain"/>
    <property type="match status" value="1"/>
</dbReference>
<dbReference type="SUPFAM" id="SSF103088">
    <property type="entry name" value="OmpA-like"/>
    <property type="match status" value="1"/>
</dbReference>
<accession>A0ABZ2ZBE3</accession>
<evidence type="ECO:0000256" key="2">
    <source>
        <dbReference type="ARBA" id="ARBA00023136"/>
    </source>
</evidence>
<reference evidence="7 8" key="1">
    <citation type="submission" date="2024-03" db="EMBL/GenBank/DDBJ databases">
        <title>Chitinophaga caseinilytica sp. nov., a casein hydrolysing bacterium isolated from forest soil.</title>
        <authorList>
            <person name="Lee D.S."/>
            <person name="Han D.M."/>
            <person name="Baek J.H."/>
            <person name="Choi D.G."/>
            <person name="Jeon J.H."/>
            <person name="Jeon C.O."/>
        </authorList>
    </citation>
    <scope>NUCLEOTIDE SEQUENCE [LARGE SCALE GENOMIC DNA]</scope>
    <source>
        <strain evidence="7 8">KACC 19118</strain>
    </source>
</reference>
<dbReference type="CDD" id="cd07185">
    <property type="entry name" value="OmpA_C-like"/>
    <property type="match status" value="1"/>
</dbReference>
<feature type="signal peptide" evidence="5">
    <location>
        <begin position="1"/>
        <end position="24"/>
    </location>
</feature>
<dbReference type="PANTHER" id="PTHR30329">
    <property type="entry name" value="STATOR ELEMENT OF FLAGELLAR MOTOR COMPLEX"/>
    <property type="match status" value="1"/>
</dbReference>
<evidence type="ECO:0000313" key="8">
    <source>
        <dbReference type="Proteomes" id="UP001449657"/>
    </source>
</evidence>
<keyword evidence="2 4" id="KW-0472">Membrane</keyword>
<dbReference type="RefSeq" id="WP_341843452.1">
    <property type="nucleotide sequence ID" value="NZ_CP149792.1"/>
</dbReference>
<name>A0ABZ2ZBE3_9BACT</name>
<keyword evidence="8" id="KW-1185">Reference proteome</keyword>
<keyword evidence="3" id="KW-0998">Cell outer membrane</keyword>
<dbReference type="EMBL" id="CP150096">
    <property type="protein sequence ID" value="WZN48873.1"/>
    <property type="molecule type" value="Genomic_DNA"/>
</dbReference>
<dbReference type="InterPro" id="IPR006665">
    <property type="entry name" value="OmpA-like"/>
</dbReference>
<dbReference type="PROSITE" id="PS51123">
    <property type="entry name" value="OMPA_2"/>
    <property type="match status" value="1"/>
</dbReference>
<evidence type="ECO:0000256" key="5">
    <source>
        <dbReference type="SAM" id="SignalP"/>
    </source>
</evidence>
<feature type="domain" description="OmpA-like" evidence="6">
    <location>
        <begin position="55"/>
        <end position="172"/>
    </location>
</feature>
<proteinExistence type="predicted"/>